<keyword evidence="3" id="KW-1185">Reference proteome</keyword>
<accession>A0ABN1ZZT3</accession>
<keyword evidence="1" id="KW-1133">Transmembrane helix</keyword>
<proteinExistence type="predicted"/>
<evidence type="ECO:0000256" key="1">
    <source>
        <dbReference type="SAM" id="Phobius"/>
    </source>
</evidence>
<feature type="transmembrane region" description="Helical" evidence="1">
    <location>
        <begin position="310"/>
        <end position="330"/>
    </location>
</feature>
<feature type="transmembrane region" description="Helical" evidence="1">
    <location>
        <begin position="93"/>
        <end position="113"/>
    </location>
</feature>
<reference evidence="2 3" key="1">
    <citation type="journal article" date="2019" name="Int. J. Syst. Evol. Microbiol.">
        <title>The Global Catalogue of Microorganisms (GCM) 10K type strain sequencing project: providing services to taxonomists for standard genome sequencing and annotation.</title>
        <authorList>
            <consortium name="The Broad Institute Genomics Platform"/>
            <consortium name="The Broad Institute Genome Sequencing Center for Infectious Disease"/>
            <person name="Wu L."/>
            <person name="Ma J."/>
        </authorList>
    </citation>
    <scope>NUCLEOTIDE SEQUENCE [LARGE SCALE GENOMIC DNA]</scope>
    <source>
        <strain evidence="2 3">JCM 14942</strain>
    </source>
</reference>
<name>A0ABN1ZZT3_9ACTN</name>
<evidence type="ECO:0008006" key="4">
    <source>
        <dbReference type="Google" id="ProtNLM"/>
    </source>
</evidence>
<feature type="transmembrane region" description="Helical" evidence="1">
    <location>
        <begin position="175"/>
        <end position="195"/>
    </location>
</feature>
<protein>
    <recommendedName>
        <fullName evidence="4">EamA-like transporter family protein</fullName>
    </recommendedName>
</protein>
<dbReference type="EMBL" id="BAAAOR010000007">
    <property type="protein sequence ID" value="GAA1508104.1"/>
    <property type="molecule type" value="Genomic_DNA"/>
</dbReference>
<dbReference type="Proteomes" id="UP001500842">
    <property type="component" value="Unassembled WGS sequence"/>
</dbReference>
<keyword evidence="1" id="KW-0812">Transmembrane</keyword>
<feature type="transmembrane region" description="Helical" evidence="1">
    <location>
        <begin position="144"/>
        <end position="163"/>
    </location>
</feature>
<feature type="transmembrane region" description="Helical" evidence="1">
    <location>
        <begin position="61"/>
        <end position="81"/>
    </location>
</feature>
<feature type="transmembrane region" description="Helical" evidence="1">
    <location>
        <begin position="284"/>
        <end position="304"/>
    </location>
</feature>
<comment type="caution">
    <text evidence="2">The sequence shown here is derived from an EMBL/GenBank/DDBJ whole genome shotgun (WGS) entry which is preliminary data.</text>
</comment>
<feature type="transmembrane region" description="Helical" evidence="1">
    <location>
        <begin position="258"/>
        <end position="277"/>
    </location>
</feature>
<feature type="transmembrane region" description="Helical" evidence="1">
    <location>
        <begin position="119"/>
        <end position="137"/>
    </location>
</feature>
<evidence type="ECO:0000313" key="3">
    <source>
        <dbReference type="Proteomes" id="UP001500842"/>
    </source>
</evidence>
<gene>
    <name evidence="2" type="ORF">GCM10009788_10300</name>
</gene>
<feature type="transmembrane region" description="Helical" evidence="1">
    <location>
        <begin position="202"/>
        <end position="227"/>
    </location>
</feature>
<feature type="transmembrane region" description="Helical" evidence="1">
    <location>
        <begin position="28"/>
        <end position="49"/>
    </location>
</feature>
<sequence>MLPATAPGDHGPIEPELPTRATRAGSTAAVVAIGTGLLGAAIVIAAVRSRSDGDGLDWSNYGVGLGATAVLLVIAVLGALAGRRVGGRAREEVVTWPGTVGILGTALMIAIGIDRDDDWVAYLIGAAVAVLAAIGYVAARRAAFVVVAILGLALIYGVAFDGVVSDSIGEGHPQVTGAVLLSVFVVVVTLVGWALPSRAVSGVVVGAFGVAGLLGVLASFVVMRYFFGFFGAMPVFADDPSTAASVDVAGAGFPASDVWWVVVLGAILTALWALAAAVSNHSGFTVLAIAMPALGVPLASLALAAEHPTWWAAITAAAGGVLLLGGTFLARLRGRRTASELPVGPTG</sequence>
<keyword evidence="1" id="KW-0472">Membrane</keyword>
<organism evidence="2 3">
    <name type="scientific">Nocardioides humi</name>
    <dbReference type="NCBI Taxonomy" id="449461"/>
    <lineage>
        <taxon>Bacteria</taxon>
        <taxon>Bacillati</taxon>
        <taxon>Actinomycetota</taxon>
        <taxon>Actinomycetes</taxon>
        <taxon>Propionibacteriales</taxon>
        <taxon>Nocardioidaceae</taxon>
        <taxon>Nocardioides</taxon>
    </lineage>
</organism>
<evidence type="ECO:0000313" key="2">
    <source>
        <dbReference type="EMBL" id="GAA1508104.1"/>
    </source>
</evidence>